<evidence type="ECO:0000313" key="2">
    <source>
        <dbReference type="Proteomes" id="UP000094147"/>
    </source>
</evidence>
<sequence>MKHVVLVLCIFIISCKTTNVQNNSEPKPEAGVDLTMFYTPQELTKIEFIESTGRLIWIKDSLAWQATDILLEAIDPAQLKNSKGWVVHLNKPESPTVTFYQELNQKLDVIADVVFDKNFQNPNLILAPERTVTKREYNMVTALNTVRSSLKTACSPTVNSVVLPMENGWQVYILTATKEPGVIPIGGHKQYITSPDGKTILSEEAYSKSCIKLQEPKDPTIAMGLTHIVDDFPAPTHVFHNLQTGFIFYIKTEKGIWKIVEGEITLLQDT</sequence>
<dbReference type="STRING" id="1144748.KS2013_1871"/>
<dbReference type="OrthoDB" id="7204730at2"/>
<keyword evidence="2" id="KW-1185">Reference proteome</keyword>
<reference evidence="2" key="1">
    <citation type="submission" date="2015-08" db="EMBL/GenBank/DDBJ databases">
        <authorList>
            <person name="Kim K.M."/>
        </authorList>
    </citation>
    <scope>NUCLEOTIDE SEQUENCE [LARGE SCALE GENOMIC DNA]</scope>
    <source>
        <strain evidence="2">KCTC 23892</strain>
    </source>
</reference>
<dbReference type="EMBL" id="CP012418">
    <property type="protein sequence ID" value="AOE50580.1"/>
    <property type="molecule type" value="Genomic_DNA"/>
</dbReference>
<protein>
    <submittedName>
        <fullName evidence="1">Uncharacterized protein</fullName>
    </submittedName>
</protein>
<dbReference type="PROSITE" id="PS51257">
    <property type="entry name" value="PROKAR_LIPOPROTEIN"/>
    <property type="match status" value="1"/>
</dbReference>
<dbReference type="KEGG" id="ksd:KS2013_1871"/>
<accession>A0A1B3BCP1</accession>
<name>A0A1B3BCP1_9GAMM</name>
<evidence type="ECO:0000313" key="1">
    <source>
        <dbReference type="EMBL" id="AOE50580.1"/>
    </source>
</evidence>
<gene>
    <name evidence="1" type="ORF">KS2013_1871</name>
</gene>
<dbReference type="AlphaFoldDB" id="A0A1B3BCP1"/>
<organism evidence="1 2">
    <name type="scientific">Kangiella sediminilitoris</name>
    <dbReference type="NCBI Taxonomy" id="1144748"/>
    <lineage>
        <taxon>Bacteria</taxon>
        <taxon>Pseudomonadati</taxon>
        <taxon>Pseudomonadota</taxon>
        <taxon>Gammaproteobacteria</taxon>
        <taxon>Kangiellales</taxon>
        <taxon>Kangiellaceae</taxon>
        <taxon>Kangiella</taxon>
    </lineage>
</organism>
<dbReference type="Proteomes" id="UP000094147">
    <property type="component" value="Chromosome"/>
</dbReference>
<dbReference type="RefSeq" id="WP_068993006.1">
    <property type="nucleotide sequence ID" value="NZ_CP012418.1"/>
</dbReference>
<proteinExistence type="predicted"/>